<dbReference type="EMBL" id="OIVN01003502">
    <property type="protein sequence ID" value="SPD11710.1"/>
    <property type="molecule type" value="Genomic_DNA"/>
</dbReference>
<dbReference type="InterPro" id="IPR036452">
    <property type="entry name" value="Ribo_hydro-like"/>
</dbReference>
<evidence type="ECO:0000313" key="3">
    <source>
        <dbReference type="EMBL" id="SPD11710.1"/>
    </source>
</evidence>
<dbReference type="InterPro" id="IPR001910">
    <property type="entry name" value="Inosine/uridine_hydrolase_dom"/>
</dbReference>
<gene>
    <name evidence="3" type="ORF">FSB_LOCUS39592</name>
</gene>
<feature type="domain" description="Inosine/uridine-preferring nucleoside hydrolase" evidence="2">
    <location>
        <begin position="443"/>
        <end position="784"/>
    </location>
</feature>
<dbReference type="PANTHER" id="PTHR46692:SF1">
    <property type="entry name" value="NUCLEOSIDE HYDROLASE 3-RELATED"/>
    <property type="match status" value="1"/>
</dbReference>
<proteinExistence type="inferred from homology"/>
<dbReference type="SUPFAM" id="SSF53590">
    <property type="entry name" value="Nucleoside hydrolase"/>
    <property type="match status" value="2"/>
</dbReference>
<protein>
    <recommendedName>
        <fullName evidence="2">Inosine/uridine-preferring nucleoside hydrolase domain-containing protein</fullName>
    </recommendedName>
</protein>
<dbReference type="GO" id="GO:0016799">
    <property type="term" value="F:hydrolase activity, hydrolyzing N-glycosyl compounds"/>
    <property type="evidence" value="ECO:0007669"/>
    <property type="project" value="InterPro"/>
</dbReference>
<dbReference type="PANTHER" id="PTHR46692">
    <property type="entry name" value="INOSINE-URIDINE PREFERRING NUCLEOSIDE HYDROLASE FAMILY PROTEIN"/>
    <property type="match status" value="1"/>
</dbReference>
<accession>A0A2N9HJ22</accession>
<comment type="similarity">
    <text evidence="1">Belongs to the IUNH family.</text>
</comment>
<feature type="domain" description="Inosine/uridine-preferring nucleoside hydrolase" evidence="2">
    <location>
        <begin position="2"/>
        <end position="313"/>
    </location>
</feature>
<sequence length="815" mass="90107">MAVTISANSWADAGHAVNHIYDILYMMGRDDVAVGVGGDGGILQDSTILPNVGGYLPIIDQGITTAGYCRYRQAIPIGQGGRLDVDSNFGLRKVLLPQGRRKYTPLQQPTAQQVMIDKISWGPITIIITGSHTNLAIFLMKNPHLKGNIKRIYIMGGGVRSKNLSGCCPQNATSSCTPQQCGDPGNLFTDYTSNPYAEFNMFADPFASYQVFHSGIPITLVPLDATKTIPINKNFFDTFEQSQNTYEAQYCFQSLKTARDTMLGDLFYTNFFMWDSFAAGVATSIMHNSNNQTGENEFAEMEYMNVTVVTSNEPCGVNDGSNPFFDGRDFPKFNLTKGGVHSGHVQTGLRDPFCIVKGGKGKCQDSYTAEVTGPEAVRMLVATKAKPNQNNESSLDRQFYRSFLDVLNRPQHAGRFNFTTQFPYYKEVLYKPDFGSKELGKPVVFDMDMSAGDFLALFYLLKVPVEVINLKAILVSPTGWANAATIDIIYDLLHMMGRDDIPVGLGDVFAMNQSDSMSIFSVGDCKYSKAIPHGSGGLFDSDTLYGLARDLPRSPRRYTQQNSVKDGAPQLKQPLALEVWKSIVETLDPGSKITIMTNGPLTNLAKIILSEKNTTSLIQDVYIVGGHISCGDWDKGNVFTIQCNKFAEFNMFLDPLAAKTVFDSNLNITLIPLGIQRRVSSLPGILRRLLQDTKRTPEAMFTSRLLSMLYGLQQIHILYHHMDIFSGEILGAVALAGDLKPTVQVKPVKIFAEGVESKDGQTVIDEKDGKLVTIIENVNSTAYYDLFVNRLDDTKQSAVIGSFDEQRRQWSRPPK</sequence>
<dbReference type="AlphaFoldDB" id="A0A2N9HJ22"/>
<dbReference type="Pfam" id="PF01156">
    <property type="entry name" value="IU_nuc_hydro"/>
    <property type="match status" value="2"/>
</dbReference>
<organism evidence="3">
    <name type="scientific">Fagus sylvatica</name>
    <name type="common">Beechnut</name>
    <dbReference type="NCBI Taxonomy" id="28930"/>
    <lineage>
        <taxon>Eukaryota</taxon>
        <taxon>Viridiplantae</taxon>
        <taxon>Streptophyta</taxon>
        <taxon>Embryophyta</taxon>
        <taxon>Tracheophyta</taxon>
        <taxon>Spermatophyta</taxon>
        <taxon>Magnoliopsida</taxon>
        <taxon>eudicotyledons</taxon>
        <taxon>Gunneridae</taxon>
        <taxon>Pentapetalae</taxon>
        <taxon>rosids</taxon>
        <taxon>fabids</taxon>
        <taxon>Fagales</taxon>
        <taxon>Fagaceae</taxon>
        <taxon>Fagus</taxon>
    </lineage>
</organism>
<evidence type="ECO:0000256" key="1">
    <source>
        <dbReference type="ARBA" id="ARBA00009176"/>
    </source>
</evidence>
<name>A0A2N9HJ22_FAGSY</name>
<dbReference type="Gene3D" id="3.90.245.10">
    <property type="entry name" value="Ribonucleoside hydrolase-like"/>
    <property type="match status" value="2"/>
</dbReference>
<reference evidence="3" key="1">
    <citation type="submission" date="2018-02" db="EMBL/GenBank/DDBJ databases">
        <authorList>
            <person name="Cohen D.B."/>
            <person name="Kent A.D."/>
        </authorList>
    </citation>
    <scope>NUCLEOTIDE SEQUENCE</scope>
</reference>
<evidence type="ECO:0000259" key="2">
    <source>
        <dbReference type="Pfam" id="PF01156"/>
    </source>
</evidence>